<dbReference type="Proteomes" id="UP000603728">
    <property type="component" value="Unassembled WGS sequence"/>
</dbReference>
<keyword evidence="5" id="KW-1185">Reference proteome</keyword>
<sequence length="163" mass="17669">MKRNQRTFLILVLASFSFVTHSYAQESIVVTGGKGTGSGGAASYSVGQIADIQLKGSGGSAQQGIQQAYEIATLSNDKFDEISLVMTAFPNPVVDELNLIVENNKFENLSYNLFDINGRILSKAFNITSSETKVSMQGLAQGVYFLAVNNNSKTIKTFKIIKK</sequence>
<feature type="domain" description="Secretion system C-terminal sorting" evidence="3">
    <location>
        <begin position="89"/>
        <end position="159"/>
    </location>
</feature>
<dbReference type="EMBL" id="JAERSF010000002">
    <property type="protein sequence ID" value="MBL0737461.1"/>
    <property type="molecule type" value="Genomic_DNA"/>
</dbReference>
<dbReference type="Pfam" id="PF18962">
    <property type="entry name" value="Por_Secre_tail"/>
    <property type="match status" value="1"/>
</dbReference>
<keyword evidence="1 2" id="KW-0732">Signal</keyword>
<dbReference type="RefSeq" id="WP_202001578.1">
    <property type="nucleotide sequence ID" value="NZ_JAERSF010000002.1"/>
</dbReference>
<evidence type="ECO:0000313" key="5">
    <source>
        <dbReference type="Proteomes" id="UP000603728"/>
    </source>
</evidence>
<proteinExistence type="predicted"/>
<feature type="signal peptide" evidence="2">
    <location>
        <begin position="1"/>
        <end position="24"/>
    </location>
</feature>
<accession>A0ABS1KD91</accession>
<comment type="caution">
    <text evidence="4">The sequence shown here is derived from an EMBL/GenBank/DDBJ whole genome shotgun (WGS) entry which is preliminary data.</text>
</comment>
<organism evidence="4 5">
    <name type="scientific">Flavobacterium tagetis</name>
    <dbReference type="NCBI Taxonomy" id="2801336"/>
    <lineage>
        <taxon>Bacteria</taxon>
        <taxon>Pseudomonadati</taxon>
        <taxon>Bacteroidota</taxon>
        <taxon>Flavobacteriia</taxon>
        <taxon>Flavobacteriales</taxon>
        <taxon>Flavobacteriaceae</taxon>
        <taxon>Flavobacterium</taxon>
    </lineage>
</organism>
<name>A0ABS1KD91_9FLAO</name>
<reference evidence="4 5" key="1">
    <citation type="submission" date="2021-01" db="EMBL/GenBank/DDBJ databases">
        <title>Genome seq and assembly of Flavobacterium sp. GN10.</title>
        <authorList>
            <person name="Chhetri G."/>
        </authorList>
    </citation>
    <scope>NUCLEOTIDE SEQUENCE [LARGE SCALE GENOMIC DNA]</scope>
    <source>
        <strain evidence="4 5">GN10</strain>
    </source>
</reference>
<evidence type="ECO:0000256" key="2">
    <source>
        <dbReference type="SAM" id="SignalP"/>
    </source>
</evidence>
<evidence type="ECO:0000313" key="4">
    <source>
        <dbReference type="EMBL" id="MBL0737461.1"/>
    </source>
</evidence>
<dbReference type="NCBIfam" id="TIGR04183">
    <property type="entry name" value="Por_Secre_tail"/>
    <property type="match status" value="1"/>
</dbReference>
<feature type="chain" id="PRO_5045873939" evidence="2">
    <location>
        <begin position="25"/>
        <end position="163"/>
    </location>
</feature>
<dbReference type="InterPro" id="IPR026444">
    <property type="entry name" value="Secre_tail"/>
</dbReference>
<gene>
    <name evidence="4" type="ORF">JI750_11215</name>
</gene>
<evidence type="ECO:0000259" key="3">
    <source>
        <dbReference type="Pfam" id="PF18962"/>
    </source>
</evidence>
<protein>
    <submittedName>
        <fullName evidence="4">T9SS type A sorting domain-containing protein</fullName>
    </submittedName>
</protein>
<evidence type="ECO:0000256" key="1">
    <source>
        <dbReference type="ARBA" id="ARBA00022729"/>
    </source>
</evidence>